<keyword evidence="3" id="KW-0223">Dioxygenase</keyword>
<accession>A0A2T3A5Y3</accession>
<evidence type="ECO:0000256" key="2">
    <source>
        <dbReference type="ARBA" id="ARBA00022723"/>
    </source>
</evidence>
<comment type="cofactor">
    <cofactor evidence="1">
        <name>L-ascorbate</name>
        <dbReference type="ChEBI" id="CHEBI:38290"/>
    </cofactor>
</comment>
<feature type="region of interest" description="Disordered" evidence="6">
    <location>
        <begin position="1"/>
        <end position="20"/>
    </location>
</feature>
<name>A0A2T3A5Y3_9PEZI</name>
<dbReference type="GO" id="GO:0031418">
    <property type="term" value="F:L-ascorbic acid binding"/>
    <property type="evidence" value="ECO:0007669"/>
    <property type="project" value="InterPro"/>
</dbReference>
<dbReference type="GO" id="GO:0005506">
    <property type="term" value="F:iron ion binding"/>
    <property type="evidence" value="ECO:0007669"/>
    <property type="project" value="InterPro"/>
</dbReference>
<proteinExistence type="predicted"/>
<reference evidence="8 9" key="1">
    <citation type="journal article" date="2018" name="Mycol. Prog.">
        <title>Coniella lustricola, a new species from submerged detritus.</title>
        <authorList>
            <person name="Raudabaugh D.B."/>
            <person name="Iturriaga T."/>
            <person name="Carver A."/>
            <person name="Mondo S."/>
            <person name="Pangilinan J."/>
            <person name="Lipzen A."/>
            <person name="He G."/>
            <person name="Amirebrahimi M."/>
            <person name="Grigoriev I.V."/>
            <person name="Miller A.N."/>
        </authorList>
    </citation>
    <scope>NUCLEOTIDE SEQUENCE [LARGE SCALE GENOMIC DNA]</scope>
    <source>
        <strain evidence="8 9">B22-T-1</strain>
    </source>
</reference>
<evidence type="ECO:0000256" key="5">
    <source>
        <dbReference type="ARBA" id="ARBA00023004"/>
    </source>
</evidence>
<feature type="domain" description="Prolyl 4-hydroxylase alpha subunit" evidence="7">
    <location>
        <begin position="43"/>
        <end position="256"/>
    </location>
</feature>
<dbReference type="InParanoid" id="A0A2T3A5Y3"/>
<dbReference type="SMART" id="SM00702">
    <property type="entry name" value="P4Hc"/>
    <property type="match status" value="1"/>
</dbReference>
<keyword evidence="5" id="KW-0408">Iron</keyword>
<evidence type="ECO:0000313" key="8">
    <source>
        <dbReference type="EMBL" id="PSR83507.1"/>
    </source>
</evidence>
<evidence type="ECO:0000256" key="1">
    <source>
        <dbReference type="ARBA" id="ARBA00001961"/>
    </source>
</evidence>
<dbReference type="InterPro" id="IPR045054">
    <property type="entry name" value="P4HA-like"/>
</dbReference>
<dbReference type="GO" id="GO:0005783">
    <property type="term" value="C:endoplasmic reticulum"/>
    <property type="evidence" value="ECO:0007669"/>
    <property type="project" value="TreeGrafter"/>
</dbReference>
<gene>
    <name evidence="8" type="ORF">BD289DRAFT_461311</name>
</gene>
<evidence type="ECO:0000256" key="6">
    <source>
        <dbReference type="SAM" id="MobiDB-lite"/>
    </source>
</evidence>
<dbReference type="PANTHER" id="PTHR10869">
    <property type="entry name" value="PROLYL 4-HYDROXYLASE ALPHA SUBUNIT"/>
    <property type="match status" value="1"/>
</dbReference>
<dbReference type="InterPro" id="IPR006620">
    <property type="entry name" value="Pro_4_hyd_alph"/>
</dbReference>
<dbReference type="SUPFAM" id="SSF51197">
    <property type="entry name" value="Clavaminate synthase-like"/>
    <property type="match status" value="1"/>
</dbReference>
<protein>
    <recommendedName>
        <fullName evidence="7">Prolyl 4-hydroxylase alpha subunit domain-containing protein</fullName>
    </recommendedName>
</protein>
<evidence type="ECO:0000256" key="3">
    <source>
        <dbReference type="ARBA" id="ARBA00022964"/>
    </source>
</evidence>
<dbReference type="AlphaFoldDB" id="A0A2T3A5Y3"/>
<dbReference type="Proteomes" id="UP000241462">
    <property type="component" value="Unassembled WGS sequence"/>
</dbReference>
<evidence type="ECO:0000256" key="4">
    <source>
        <dbReference type="ARBA" id="ARBA00023002"/>
    </source>
</evidence>
<dbReference type="OrthoDB" id="69177at2759"/>
<dbReference type="STRING" id="2025994.A0A2T3A5Y3"/>
<dbReference type="EMBL" id="KZ678459">
    <property type="protein sequence ID" value="PSR83507.1"/>
    <property type="molecule type" value="Genomic_DNA"/>
</dbReference>
<evidence type="ECO:0000259" key="7">
    <source>
        <dbReference type="SMART" id="SM00702"/>
    </source>
</evidence>
<dbReference type="GO" id="GO:0004656">
    <property type="term" value="F:procollagen-proline 4-dioxygenase activity"/>
    <property type="evidence" value="ECO:0007669"/>
    <property type="project" value="TreeGrafter"/>
</dbReference>
<sequence>MSKEVHIPDDFLSSAAPPPADAKPITYEPIDWSQTCLPNNEGLYAVVLDNVLSPSECTTLLRLAESSVESVRLGKGAPLTKATWMPAMVQAGQGEEVLDSAYRNSDRIVWDCQEMVDRLLARCLQVTGYGRRAHRDAQDVTWEMAGLSKRMRFLRYGEGQFFAPHCDGNYSRTDDDGTVFRSFFTFHFYLNDSVAAAGEHAELVGGATTFFSGDAFRKVDIECKTGRVLIFQQRDLYHGGAEVVEGTKYSMRAELMYKMTKTAKK</sequence>
<keyword evidence="4" id="KW-0560">Oxidoreductase</keyword>
<keyword evidence="9" id="KW-1185">Reference proteome</keyword>
<evidence type="ECO:0000313" key="9">
    <source>
        <dbReference type="Proteomes" id="UP000241462"/>
    </source>
</evidence>
<dbReference type="PANTHER" id="PTHR10869:SF241">
    <property type="entry name" value="FE2OG DIOXYGENASE DOMAIN-CONTAINING PROTEIN"/>
    <property type="match status" value="1"/>
</dbReference>
<dbReference type="Pfam" id="PF13640">
    <property type="entry name" value="2OG-FeII_Oxy_3"/>
    <property type="match status" value="1"/>
</dbReference>
<keyword evidence="2" id="KW-0479">Metal-binding</keyword>
<dbReference type="Gene3D" id="2.60.120.620">
    <property type="entry name" value="q2cbj1_9rhob like domain"/>
    <property type="match status" value="1"/>
</dbReference>
<organism evidence="8 9">
    <name type="scientific">Coniella lustricola</name>
    <dbReference type="NCBI Taxonomy" id="2025994"/>
    <lineage>
        <taxon>Eukaryota</taxon>
        <taxon>Fungi</taxon>
        <taxon>Dikarya</taxon>
        <taxon>Ascomycota</taxon>
        <taxon>Pezizomycotina</taxon>
        <taxon>Sordariomycetes</taxon>
        <taxon>Sordariomycetidae</taxon>
        <taxon>Diaporthales</taxon>
        <taxon>Schizoparmaceae</taxon>
        <taxon>Coniella</taxon>
    </lineage>
</organism>
<dbReference type="InterPro" id="IPR044862">
    <property type="entry name" value="Pro_4_hyd_alph_FE2OG_OXY"/>
</dbReference>